<dbReference type="InterPro" id="IPR011009">
    <property type="entry name" value="Kinase-like_dom_sf"/>
</dbReference>
<keyword evidence="2" id="KW-0547">Nucleotide-binding</keyword>
<dbReference type="Pfam" id="PF00069">
    <property type="entry name" value="Pkinase"/>
    <property type="match status" value="1"/>
</dbReference>
<dbReference type="EMBL" id="JAQNDM010000002">
    <property type="protein sequence ID" value="MDC0711319.1"/>
    <property type="molecule type" value="Genomic_DNA"/>
</dbReference>
<dbReference type="PROSITE" id="PS50011">
    <property type="entry name" value="PROTEIN_KINASE_DOM"/>
    <property type="match status" value="1"/>
</dbReference>
<dbReference type="InterPro" id="IPR000719">
    <property type="entry name" value="Prot_kinase_dom"/>
</dbReference>
<evidence type="ECO:0000313" key="9">
    <source>
        <dbReference type="Proteomes" id="UP001221838"/>
    </source>
</evidence>
<evidence type="ECO:0000313" key="8">
    <source>
        <dbReference type="EMBL" id="MDC0711319.1"/>
    </source>
</evidence>
<dbReference type="Proteomes" id="UP001221838">
    <property type="component" value="Unassembled WGS sequence"/>
</dbReference>
<keyword evidence="4" id="KW-0067">ATP-binding</keyword>
<dbReference type="GO" id="GO:0016301">
    <property type="term" value="F:kinase activity"/>
    <property type="evidence" value="ECO:0007669"/>
    <property type="project" value="UniProtKB-KW"/>
</dbReference>
<comment type="caution">
    <text evidence="8">The sequence shown here is derived from an EMBL/GenBank/DDBJ whole genome shotgun (WGS) entry which is preliminary data.</text>
</comment>
<gene>
    <name evidence="8" type="ORF">POL68_22810</name>
</gene>
<dbReference type="SUPFAM" id="SSF56112">
    <property type="entry name" value="Protein kinase-like (PK-like)"/>
    <property type="match status" value="1"/>
</dbReference>
<keyword evidence="6" id="KW-1133">Transmembrane helix</keyword>
<proteinExistence type="predicted"/>
<feature type="domain" description="Protein kinase" evidence="7">
    <location>
        <begin position="30"/>
        <end position="298"/>
    </location>
</feature>
<evidence type="ECO:0000259" key="7">
    <source>
        <dbReference type="PROSITE" id="PS50011"/>
    </source>
</evidence>
<reference evidence="8 9" key="1">
    <citation type="submission" date="2022-11" db="EMBL/GenBank/DDBJ databases">
        <title>Minimal conservation of predation-associated metabolite biosynthetic gene clusters underscores biosynthetic potential of Myxococcota including descriptions for ten novel species: Archangium lansinium sp. nov., Myxococcus landrumus sp. nov., Nannocystis bai.</title>
        <authorList>
            <person name="Ahearne A."/>
            <person name="Stevens C."/>
            <person name="Dowd S."/>
        </authorList>
    </citation>
    <scope>NUCLEOTIDE SEQUENCE [LARGE SCALE GENOMIC DNA]</scope>
    <source>
        <strain evidence="8 9">NCWAL01</strain>
    </source>
</reference>
<sequence>MGRGMPMNRTLPEMEPDPASLPIGTKVGPWRVTGWRGRGTSGTVYRVEKEGEEGAYALKLALHVGDERFEREASLLTRIRSAYVPVLHGQGLWQHRRGVFPYLVMQWVEGMPLYEWTVSHQASSRQALRVLARVAQALGDTHEAGGVHRDVKGDNVLVQGGEGHPYLMDYGAGDYRGAATLTWQVLPPGTPAYRSPEAWAFQELFWRHPTARYEASACDDLFALGITAYRMVTGEYPPPTEPEGEGAEVWRQEGPGPRPPSALNPRVSPELDALVLQLCAVSAMERFKGSARGAAQALEEAAQSAGPGADRALGVKESGVPEWARRSEGSVWEVHRAAPTPAPVALFEEGERPVEASGWPQALDGAWVGSVAAVVVLLLLVPMVSGLMTRQWRPEVSEGVWVEWDGESRDGGVTAMGDSAATAPVAFAAPMEASRLRPGLGLPIPERPFLGQRRPPCNRNGEVEIRGGCWYALRDANQPCKEEAYDWKGACYLPSFPAHRFPTSEHP</sequence>
<dbReference type="Gene3D" id="1.10.510.10">
    <property type="entry name" value="Transferase(Phosphotransferase) domain 1"/>
    <property type="match status" value="1"/>
</dbReference>
<evidence type="ECO:0000256" key="1">
    <source>
        <dbReference type="ARBA" id="ARBA00022679"/>
    </source>
</evidence>
<protein>
    <submittedName>
        <fullName evidence="8">Serine/threonine-protein kinase</fullName>
    </submittedName>
</protein>
<keyword evidence="6" id="KW-0472">Membrane</keyword>
<evidence type="ECO:0000256" key="4">
    <source>
        <dbReference type="ARBA" id="ARBA00022840"/>
    </source>
</evidence>
<organism evidence="8 9">
    <name type="scientific">Stigmatella ashevillensis</name>
    <dbReference type="NCBI Taxonomy" id="2995309"/>
    <lineage>
        <taxon>Bacteria</taxon>
        <taxon>Pseudomonadati</taxon>
        <taxon>Myxococcota</taxon>
        <taxon>Myxococcia</taxon>
        <taxon>Myxococcales</taxon>
        <taxon>Cystobacterineae</taxon>
        <taxon>Archangiaceae</taxon>
        <taxon>Stigmatella</taxon>
    </lineage>
</organism>
<evidence type="ECO:0000256" key="3">
    <source>
        <dbReference type="ARBA" id="ARBA00022777"/>
    </source>
</evidence>
<name>A0ABT5DCH4_9BACT</name>
<feature type="region of interest" description="Disordered" evidence="5">
    <location>
        <begin position="1"/>
        <end position="23"/>
    </location>
</feature>
<evidence type="ECO:0000256" key="6">
    <source>
        <dbReference type="SAM" id="Phobius"/>
    </source>
</evidence>
<keyword evidence="9" id="KW-1185">Reference proteome</keyword>
<dbReference type="Gene3D" id="3.30.200.20">
    <property type="entry name" value="Phosphorylase Kinase, domain 1"/>
    <property type="match status" value="1"/>
</dbReference>
<accession>A0ABT5DCH4</accession>
<dbReference type="PANTHER" id="PTHR43289">
    <property type="entry name" value="MITOGEN-ACTIVATED PROTEIN KINASE KINASE KINASE 20-RELATED"/>
    <property type="match status" value="1"/>
</dbReference>
<evidence type="ECO:0000256" key="5">
    <source>
        <dbReference type="SAM" id="MobiDB-lite"/>
    </source>
</evidence>
<dbReference type="CDD" id="cd14014">
    <property type="entry name" value="STKc_PknB_like"/>
    <property type="match status" value="1"/>
</dbReference>
<keyword evidence="3 8" id="KW-0418">Kinase</keyword>
<keyword evidence="1" id="KW-0808">Transferase</keyword>
<dbReference type="SMART" id="SM00220">
    <property type="entry name" value="S_TKc"/>
    <property type="match status" value="1"/>
</dbReference>
<dbReference type="PANTHER" id="PTHR43289:SF6">
    <property type="entry name" value="SERINE_THREONINE-PROTEIN KINASE NEKL-3"/>
    <property type="match status" value="1"/>
</dbReference>
<feature type="region of interest" description="Disordered" evidence="5">
    <location>
        <begin position="235"/>
        <end position="266"/>
    </location>
</feature>
<keyword evidence="6" id="KW-0812">Transmembrane</keyword>
<feature type="transmembrane region" description="Helical" evidence="6">
    <location>
        <begin position="365"/>
        <end position="384"/>
    </location>
</feature>
<evidence type="ECO:0000256" key="2">
    <source>
        <dbReference type="ARBA" id="ARBA00022741"/>
    </source>
</evidence>